<dbReference type="OrthoDB" id="2429079at2759"/>
<sequence>MINEITNVSIDLQPLRVFELVLSQDERIEALHNVLVTAQVLRPDYVFTFEGCSGPEIYQDPQYLVLKQLADHCAGVRRYIGHTTDRRYFPTMVFAGIPGIGKTRAMHEYFKFAYTQQQGEEVFVPLYVTYNNLTQFSPLDVALGGSLSIAYRVLLQYLVGGSYWSVDNVNRLRQVIGAVTLSEVLAIIALHAQKYPPNCRALGEAPVVDPATAAGQVTRRPVMFVLALDEFQRSFGFPDTVLQPSPNPFFQNVFIALASAAIPATRFYHCTSLFAGLLYQPFAEVVIMSSFESNRVSLPPLTFEQSRSWLAGAVARTKATGWSASWPAGYDPVTDETVLRLLIYVSGHPSSLIALFDALLKTSPTTSAGQASIMALDLDFIRTEILHPLRDRVKDSPLQLIEKLLWCGLRSMPKVTLAVPFHYSVTPEELEQLYIGSFNNAGTLVLMSLPVVDALLQRLEKIFRDNIGKQPPFWWKALRIVVNCSFASGKSSKSFETACAAAYALRLCTFAKYWPPSEETRLSDLHAGAAFATLSKLTDMKIKLPAPESIRLVDFTGKNQALQRADANVGHICYDQLHTACVDFWTVHDTLTQVHQ</sequence>
<dbReference type="EMBL" id="KE346397">
    <property type="protein sequence ID" value="KJE98356.1"/>
    <property type="molecule type" value="Genomic_DNA"/>
</dbReference>
<dbReference type="Proteomes" id="UP000008743">
    <property type="component" value="Unassembled WGS sequence"/>
</dbReference>
<proteinExistence type="predicted"/>
<dbReference type="PhylomeDB" id="A0A0D2UTP1"/>
<reference evidence="2" key="1">
    <citation type="submission" date="2011-02" db="EMBL/GenBank/DDBJ databases">
        <title>The Genome Sequence of Capsaspora owczarzaki ATCC 30864.</title>
        <authorList>
            <person name="Russ C."/>
            <person name="Cuomo C."/>
            <person name="Burger G."/>
            <person name="Gray M.W."/>
            <person name="Holland P.W.H."/>
            <person name="King N."/>
            <person name="Lang F.B.F."/>
            <person name="Roger A.J."/>
            <person name="Ruiz-Trillo I."/>
            <person name="Young S.K."/>
            <person name="Zeng Q."/>
            <person name="Gargeya S."/>
            <person name="Alvarado L."/>
            <person name="Berlin A."/>
            <person name="Chapman S.B."/>
            <person name="Chen Z."/>
            <person name="Freedman E."/>
            <person name="Gellesch M."/>
            <person name="Goldberg J."/>
            <person name="Griggs A."/>
            <person name="Gujja S."/>
            <person name="Heilman E."/>
            <person name="Heiman D."/>
            <person name="Howarth C."/>
            <person name="Mehta T."/>
            <person name="Neiman D."/>
            <person name="Pearson M."/>
            <person name="Roberts A."/>
            <person name="Saif S."/>
            <person name="Shea T."/>
            <person name="Shenoy N."/>
            <person name="Sisk P."/>
            <person name="Stolte C."/>
            <person name="Sykes S."/>
            <person name="White J."/>
            <person name="Yandava C."/>
            <person name="Haas B."/>
            <person name="Nusbaum C."/>
            <person name="Birren B."/>
        </authorList>
    </citation>
    <scope>NUCLEOTIDE SEQUENCE</scope>
    <source>
        <strain evidence="2">ATCC 30864</strain>
    </source>
</reference>
<accession>A0A0D2UTP1</accession>
<evidence type="ECO:0000313" key="1">
    <source>
        <dbReference type="EMBL" id="KJE98356.1"/>
    </source>
</evidence>
<evidence type="ECO:0000313" key="2">
    <source>
        <dbReference type="Proteomes" id="UP000008743"/>
    </source>
</evidence>
<protein>
    <submittedName>
        <fullName evidence="1">Uncharacterized protein</fullName>
    </submittedName>
</protein>
<dbReference type="InParanoid" id="A0A0D2UTP1"/>
<name>A0A0D2UTP1_CAPO3</name>
<feature type="non-terminal residue" evidence="1">
    <location>
        <position position="1"/>
    </location>
</feature>
<gene>
    <name evidence="1" type="ORF">CAOG_008324</name>
</gene>
<keyword evidence="2" id="KW-1185">Reference proteome</keyword>
<dbReference type="AlphaFoldDB" id="A0A0D2UTP1"/>
<organism evidence="1 2">
    <name type="scientific">Capsaspora owczarzaki (strain ATCC 30864)</name>
    <dbReference type="NCBI Taxonomy" id="595528"/>
    <lineage>
        <taxon>Eukaryota</taxon>
        <taxon>Filasterea</taxon>
        <taxon>Capsaspora</taxon>
    </lineage>
</organism>